<dbReference type="GO" id="GO:0046872">
    <property type="term" value="F:metal ion binding"/>
    <property type="evidence" value="ECO:0007669"/>
    <property type="project" value="UniProtKB-UniRule"/>
</dbReference>
<dbReference type="GO" id="GO:0005737">
    <property type="term" value="C:cytoplasm"/>
    <property type="evidence" value="ECO:0007669"/>
    <property type="project" value="TreeGrafter"/>
</dbReference>
<dbReference type="GO" id="GO:0005634">
    <property type="term" value="C:nucleus"/>
    <property type="evidence" value="ECO:0007669"/>
    <property type="project" value="UniProtKB-SubCell"/>
</dbReference>
<keyword evidence="1" id="KW-0235">DNA replication</keyword>
<keyword evidence="1" id="KW-0227">DNA damage</keyword>
<dbReference type="Proteomes" id="UP000797356">
    <property type="component" value="Chromosome 16"/>
</dbReference>
<keyword evidence="1" id="KW-0547">Nucleotide-binding</keyword>
<dbReference type="GO" id="GO:0003677">
    <property type="term" value="F:DNA binding"/>
    <property type="evidence" value="ECO:0007669"/>
    <property type="project" value="UniProtKB-UniRule"/>
</dbReference>
<feature type="domain" description="DNA2/NAM7 helicase-like C-terminal" evidence="2">
    <location>
        <begin position="88"/>
        <end position="138"/>
    </location>
</feature>
<keyword evidence="1" id="KW-0238">DNA-binding</keyword>
<dbReference type="Gene3D" id="3.40.50.300">
    <property type="entry name" value="P-loop containing nucleotide triphosphate hydrolases"/>
    <property type="match status" value="1"/>
</dbReference>
<evidence type="ECO:0000313" key="3">
    <source>
        <dbReference type="EMBL" id="KAG1371175.1"/>
    </source>
</evidence>
<keyword evidence="4" id="KW-1185">Reference proteome</keyword>
<dbReference type="GO" id="GO:0017116">
    <property type="term" value="F:single-stranded DNA helicase activity"/>
    <property type="evidence" value="ECO:0007669"/>
    <property type="project" value="UniProtKB-UniRule"/>
</dbReference>
<dbReference type="EC" id="3.6.4.12" evidence="1"/>
<proteinExistence type="inferred from homology"/>
<keyword evidence="1" id="KW-0540">Nuclease</keyword>
<keyword evidence="1" id="KW-0411">Iron-sulfur</keyword>
<keyword evidence="1" id="KW-0408">Iron</keyword>
<dbReference type="InterPro" id="IPR027417">
    <property type="entry name" value="P-loop_NTPase"/>
</dbReference>
<comment type="similarity">
    <text evidence="1">Belongs to the DNA2/NAM7 helicase family.</text>
</comment>
<dbReference type="EC" id="3.1.-.-" evidence="1"/>
<dbReference type="GO" id="GO:0033567">
    <property type="term" value="P:DNA replication, Okazaki fragment processing"/>
    <property type="evidence" value="ECO:0007669"/>
    <property type="project" value="UniProtKB-UniRule"/>
</dbReference>
<dbReference type="SUPFAM" id="SSF52540">
    <property type="entry name" value="P-loop containing nucleoside triphosphate hydrolases"/>
    <property type="match status" value="1"/>
</dbReference>
<reference evidence="3" key="1">
    <citation type="journal article" date="2017" name="Gigascience">
        <title>The genome draft of coconut (Cocos nucifera).</title>
        <authorList>
            <person name="Xiao Y."/>
            <person name="Xu P."/>
            <person name="Fan H."/>
            <person name="Baudouin L."/>
            <person name="Xia W."/>
            <person name="Bocs S."/>
            <person name="Xu J."/>
            <person name="Li Q."/>
            <person name="Guo A."/>
            <person name="Zhou L."/>
            <person name="Li J."/>
            <person name="Wu Y."/>
            <person name="Ma Z."/>
            <person name="Armero A."/>
            <person name="Issali A.E."/>
            <person name="Liu N."/>
            <person name="Peng M."/>
            <person name="Yang Y."/>
        </authorList>
    </citation>
    <scope>NUCLEOTIDE SEQUENCE</scope>
    <source>
        <tissue evidence="3">Spear leaf of Hainan Tall coconut</tissue>
    </source>
</reference>
<evidence type="ECO:0000259" key="2">
    <source>
        <dbReference type="Pfam" id="PF13087"/>
    </source>
</evidence>
<comment type="caution">
    <text evidence="3">The sequence shown here is derived from an EMBL/GenBank/DDBJ whole genome shotgun (WGS) entry which is preliminary data.</text>
</comment>
<gene>
    <name evidence="3" type="ORF">COCNU_16G002690</name>
</gene>
<keyword evidence="1" id="KW-0004">4Fe-4S</keyword>
<evidence type="ECO:0000256" key="1">
    <source>
        <dbReference type="RuleBase" id="RU367041"/>
    </source>
</evidence>
<dbReference type="InterPro" id="IPR041679">
    <property type="entry name" value="DNA2/NAM7-like_C"/>
</dbReference>
<evidence type="ECO:0000313" key="4">
    <source>
        <dbReference type="Proteomes" id="UP000797356"/>
    </source>
</evidence>
<dbReference type="EMBL" id="CM017887">
    <property type="protein sequence ID" value="KAG1371175.1"/>
    <property type="molecule type" value="Genomic_DNA"/>
</dbReference>
<dbReference type="AlphaFoldDB" id="A0A8K0IY60"/>
<comment type="subcellular location">
    <subcellularLocation>
        <location evidence="1">Nucleus</location>
    </subcellularLocation>
    <subcellularLocation>
        <location evidence="1">Chromosome</location>
    </subcellularLocation>
</comment>
<protein>
    <recommendedName>
        <fullName evidence="1">DNA replication ATP-dependent helicase/nuclease</fullName>
        <ecNumber evidence="1">3.1.-.-</ecNumber>
        <ecNumber evidence="1">3.6.4.12</ecNumber>
    </recommendedName>
</protein>
<reference evidence="3" key="2">
    <citation type="submission" date="2019-07" db="EMBL/GenBank/DDBJ databases">
        <authorList>
            <person name="Yang Y."/>
            <person name="Bocs S."/>
            <person name="Baudouin L."/>
        </authorList>
    </citation>
    <scope>NUCLEOTIDE SEQUENCE</scope>
    <source>
        <tissue evidence="3">Spear leaf of Hainan Tall coconut</tissue>
    </source>
</reference>
<accession>A0A8K0IY60</accession>
<organism evidence="3 4">
    <name type="scientific">Cocos nucifera</name>
    <name type="common">Coconut palm</name>
    <dbReference type="NCBI Taxonomy" id="13894"/>
    <lineage>
        <taxon>Eukaryota</taxon>
        <taxon>Viridiplantae</taxon>
        <taxon>Streptophyta</taxon>
        <taxon>Embryophyta</taxon>
        <taxon>Tracheophyta</taxon>
        <taxon>Spermatophyta</taxon>
        <taxon>Magnoliopsida</taxon>
        <taxon>Liliopsida</taxon>
        <taxon>Arecaceae</taxon>
        <taxon>Arecoideae</taxon>
        <taxon>Cocoseae</taxon>
        <taxon>Attaleinae</taxon>
        <taxon>Cocos</taxon>
    </lineage>
</organism>
<dbReference type="OrthoDB" id="306218at2759"/>
<dbReference type="GO" id="GO:0005694">
    <property type="term" value="C:chromosome"/>
    <property type="evidence" value="ECO:0007669"/>
    <property type="project" value="UniProtKB-SubCell"/>
</dbReference>
<dbReference type="GO" id="GO:0071932">
    <property type="term" value="P:replication fork reversal"/>
    <property type="evidence" value="ECO:0007669"/>
    <property type="project" value="TreeGrafter"/>
</dbReference>
<comment type="catalytic activity">
    <reaction evidence="1">
        <text>ATP + H2O = ADP + phosphate + H(+)</text>
        <dbReference type="Rhea" id="RHEA:13065"/>
        <dbReference type="ChEBI" id="CHEBI:15377"/>
        <dbReference type="ChEBI" id="CHEBI:15378"/>
        <dbReference type="ChEBI" id="CHEBI:30616"/>
        <dbReference type="ChEBI" id="CHEBI:43474"/>
        <dbReference type="ChEBI" id="CHEBI:456216"/>
        <dbReference type="EC" id="3.6.4.12"/>
    </reaction>
</comment>
<dbReference type="GO" id="GO:0051539">
    <property type="term" value="F:4 iron, 4 sulfur cluster binding"/>
    <property type="evidence" value="ECO:0007669"/>
    <property type="project" value="UniProtKB-UniRule"/>
</dbReference>
<keyword evidence="1" id="KW-0378">Hydrolase</keyword>
<dbReference type="PANTHER" id="PTHR10887:SF433">
    <property type="entry name" value="DNA REPLICATION ATP-DEPENDENT HELICASE_NUCLEASE DNA2"/>
    <property type="match status" value="1"/>
</dbReference>
<dbReference type="InterPro" id="IPR045055">
    <property type="entry name" value="DNA2/NAM7-like"/>
</dbReference>
<dbReference type="Pfam" id="PF13087">
    <property type="entry name" value="AAA_12"/>
    <property type="match status" value="2"/>
</dbReference>
<dbReference type="GO" id="GO:0006281">
    <property type="term" value="P:DNA repair"/>
    <property type="evidence" value="ECO:0007669"/>
    <property type="project" value="UniProtKB-KW"/>
</dbReference>
<dbReference type="PANTHER" id="PTHR10887">
    <property type="entry name" value="DNA2/NAM7 HELICASE FAMILY"/>
    <property type="match status" value="1"/>
</dbReference>
<keyword evidence="1" id="KW-0067">ATP-binding</keyword>
<keyword evidence="1" id="KW-0234">DNA repair</keyword>
<keyword evidence="1" id="KW-0347">Helicase</keyword>
<keyword evidence="1" id="KW-0479">Metal-binding</keyword>
<sequence>MVGGRVEGVEDTLAIGAAIGEADNVYNDGVGGEGKAIIIEKEEEGANLKEGLDDGIGGGVGEHLRSTLHRLLRLQQVSTEAWENGMGISLFCGSSGAHPEAISALQCQYRMCAGIMELSNALIYGDRLCCGSSEIASAKLKFSSTGTITLWPKEITRELVKTVIIGDEIGIITPYNSQVNLIRQVVGASVEVQTIDKCQKKLIMVGSCKTLSRVPLLRLLIEKVDEQGGIIQISDKRVHHLKVLK</sequence>
<dbReference type="GO" id="GO:0017108">
    <property type="term" value="F:5'-flap endonuclease activity"/>
    <property type="evidence" value="ECO:0007669"/>
    <property type="project" value="UniProtKB-UniRule"/>
</dbReference>
<dbReference type="GO" id="GO:0005524">
    <property type="term" value="F:ATP binding"/>
    <property type="evidence" value="ECO:0007669"/>
    <property type="project" value="UniProtKB-UniRule"/>
</dbReference>
<feature type="domain" description="DNA2/NAM7 helicase-like C-terminal" evidence="2">
    <location>
        <begin position="154"/>
        <end position="199"/>
    </location>
</feature>
<comment type="function">
    <text evidence="1">Key enzyme involved in DNA replication and DNA repair. Involved in Okazaki fragments processing by cleaving long flaps that escape FEN1: flaps that are longer than 27 nucleotides are coated by replication protein A complex (RPA), leading to recruit DNA2 which cleaves the flap until it is too short to bind RPA and becomes a substrate for FEN1. Also involved in 5'-end resection of DNA during double-strand break (DSB) repair by mediating the cleavage of 5'-ssDNA.</text>
</comment>
<keyword evidence="1" id="KW-0158">Chromosome</keyword>
<name>A0A8K0IY60_COCNU</name>
<keyword evidence="1" id="KW-0511">Multifunctional enzyme</keyword>
<keyword evidence="1" id="KW-0539">Nucleus</keyword>